<dbReference type="OrthoDB" id="9807195at2"/>
<comment type="similarity">
    <text evidence="1">Belongs to the GppA/Ppx family.</text>
</comment>
<dbReference type="EMBL" id="CP002780">
    <property type="protein sequence ID" value="AEG58494.1"/>
    <property type="molecule type" value="Genomic_DNA"/>
</dbReference>
<dbReference type="Gene3D" id="3.30.420.40">
    <property type="match status" value="1"/>
</dbReference>
<protein>
    <submittedName>
        <fullName evidence="3">Ppx/GppA phosphatase</fullName>
    </submittedName>
</protein>
<dbReference type="AlphaFoldDB" id="F6DMT6"/>
<dbReference type="STRING" id="696281.Desru_0195"/>
<dbReference type="RefSeq" id="WP_013840276.1">
    <property type="nucleotide sequence ID" value="NC_015589.1"/>
</dbReference>
<dbReference type="InterPro" id="IPR043129">
    <property type="entry name" value="ATPase_NBD"/>
</dbReference>
<dbReference type="CDD" id="cd24054">
    <property type="entry name" value="ASKHA_NBD_AaPPX-GppA_MtPPX2-like"/>
    <property type="match status" value="1"/>
</dbReference>
<dbReference type="KEGG" id="dru:Desru_0195"/>
<evidence type="ECO:0000259" key="2">
    <source>
        <dbReference type="Pfam" id="PF02541"/>
    </source>
</evidence>
<proteinExistence type="inferred from homology"/>
<keyword evidence="4" id="KW-1185">Reference proteome</keyword>
<accession>F6DMT6</accession>
<organism evidence="3 4">
    <name type="scientific">Desulforamulus ruminis (strain ATCC 23193 / DSM 2154 / NCIMB 8452 / DL)</name>
    <name type="common">Desulfotomaculum ruminis</name>
    <dbReference type="NCBI Taxonomy" id="696281"/>
    <lineage>
        <taxon>Bacteria</taxon>
        <taxon>Bacillati</taxon>
        <taxon>Bacillota</taxon>
        <taxon>Clostridia</taxon>
        <taxon>Eubacteriales</taxon>
        <taxon>Peptococcaceae</taxon>
        <taxon>Desulforamulus</taxon>
    </lineage>
</organism>
<evidence type="ECO:0000313" key="3">
    <source>
        <dbReference type="EMBL" id="AEG58494.1"/>
    </source>
</evidence>
<dbReference type="HOGENOM" id="CLU_025908_1_2_9"/>
<dbReference type="InterPro" id="IPR003695">
    <property type="entry name" value="Ppx_GppA_N"/>
</dbReference>
<feature type="domain" description="Ppx/GppA phosphatase N-terminal" evidence="2">
    <location>
        <begin position="25"/>
        <end position="291"/>
    </location>
</feature>
<dbReference type="Proteomes" id="UP000009234">
    <property type="component" value="Chromosome"/>
</dbReference>
<sequence length="296" mass="31395">MRLAGIDIGTNSTRLLLAEVEGERVAAVKTDLITTRLGQGINGGSLLPEAMERTLLALEQFLEQIHVFGAKGIITAATSAVRDAVNKEEFLQRVKQRTGLQVLVLSGMEEAAASYRGVLSGLSGCSESTLVLDVGGGSTEMIWPEKQGIQYVSCPVGAVRMTEGGHSPGQITAMLADTLQRIREQAAKDLSLVAVGGTATSLAAMSLQLEQYQPELVHGSYLPLAEIERLYAVLAAAGPQGRKKIKGLQPQRADIILAGVKIIEIVLQGLNLPGLRVSEADILHGLVIKLARSLSE</sequence>
<evidence type="ECO:0000313" key="4">
    <source>
        <dbReference type="Proteomes" id="UP000009234"/>
    </source>
</evidence>
<dbReference type="eggNOG" id="COG0248">
    <property type="taxonomic scope" value="Bacteria"/>
</dbReference>
<reference evidence="4" key="1">
    <citation type="submission" date="2011-05" db="EMBL/GenBank/DDBJ databases">
        <title>Complete sequence of Desulfotomaculum ruminis DSM 2154.</title>
        <authorList>
            <person name="Lucas S."/>
            <person name="Copeland A."/>
            <person name="Lapidus A."/>
            <person name="Cheng J.-F."/>
            <person name="Goodwin L."/>
            <person name="Pitluck S."/>
            <person name="Lu M."/>
            <person name="Detter J.C."/>
            <person name="Han C."/>
            <person name="Tapia R."/>
            <person name="Land M."/>
            <person name="Hauser L."/>
            <person name="Kyrpides N."/>
            <person name="Ivanova N."/>
            <person name="Mikhailova N."/>
            <person name="Pagani I."/>
            <person name="Stams A.J.M."/>
            <person name="Plugge C.M."/>
            <person name="Muyzer G."/>
            <person name="Kuever J."/>
            <person name="Parshina S.N."/>
            <person name="Ivanova A.E."/>
            <person name="Nazina T.N."/>
            <person name="Brambilla E."/>
            <person name="Spring S."/>
            <person name="Klenk H.-P."/>
            <person name="Woyke T."/>
        </authorList>
    </citation>
    <scope>NUCLEOTIDE SEQUENCE [LARGE SCALE GENOMIC DNA]</scope>
    <source>
        <strain evidence="4">ATCC 23193 / DSM 2154 / NCIB 8452 / DL</strain>
    </source>
</reference>
<dbReference type="InterPro" id="IPR050273">
    <property type="entry name" value="GppA/Ppx_hydrolase"/>
</dbReference>
<gene>
    <name evidence="3" type="ordered locus">Desru_0195</name>
</gene>
<dbReference type="PANTHER" id="PTHR30005">
    <property type="entry name" value="EXOPOLYPHOSPHATASE"/>
    <property type="match status" value="1"/>
</dbReference>
<dbReference type="Pfam" id="PF02541">
    <property type="entry name" value="Ppx-GppA"/>
    <property type="match status" value="1"/>
</dbReference>
<reference evidence="3 4" key="2">
    <citation type="journal article" date="2012" name="Stand. Genomic Sci.">
        <title>Complete genome sequence of the sulfate-reducing firmicute Desulfotomaculum ruminis type strain (DL(T)).</title>
        <authorList>
            <person name="Spring S."/>
            <person name="Visser M."/>
            <person name="Lu M."/>
            <person name="Copeland A."/>
            <person name="Lapidus A."/>
            <person name="Lucas S."/>
            <person name="Cheng J.F."/>
            <person name="Han C."/>
            <person name="Tapia R."/>
            <person name="Goodwin L.A."/>
            <person name="Pitluck S."/>
            <person name="Ivanova N."/>
            <person name="Land M."/>
            <person name="Hauser L."/>
            <person name="Larimer F."/>
            <person name="Rohde M."/>
            <person name="Goker M."/>
            <person name="Detter J.C."/>
            <person name="Kyrpides N.C."/>
            <person name="Woyke T."/>
            <person name="Schaap P.J."/>
            <person name="Plugge C.M."/>
            <person name="Muyzer G."/>
            <person name="Kuever J."/>
            <person name="Pereira I.A."/>
            <person name="Parshina S.N."/>
            <person name="Bernier-Latmani R."/>
            <person name="Stams A.J."/>
            <person name="Klenk H.P."/>
        </authorList>
    </citation>
    <scope>NUCLEOTIDE SEQUENCE [LARGE SCALE GENOMIC DNA]</scope>
    <source>
        <strain evidence="4">ATCC 23193 / DSM 2154 / NCIB 8452 / DL</strain>
    </source>
</reference>
<dbReference type="Gene3D" id="3.30.420.150">
    <property type="entry name" value="Exopolyphosphatase. Domain 2"/>
    <property type="match status" value="1"/>
</dbReference>
<dbReference type="SUPFAM" id="SSF53067">
    <property type="entry name" value="Actin-like ATPase domain"/>
    <property type="match status" value="2"/>
</dbReference>
<dbReference type="PANTHER" id="PTHR30005:SF0">
    <property type="entry name" value="RETROGRADE REGULATION PROTEIN 2"/>
    <property type="match status" value="1"/>
</dbReference>
<name>F6DMT6_DESRL</name>
<evidence type="ECO:0000256" key="1">
    <source>
        <dbReference type="ARBA" id="ARBA00007125"/>
    </source>
</evidence>